<proteinExistence type="inferred from homology"/>
<evidence type="ECO:0000313" key="12">
    <source>
        <dbReference type="EMBL" id="AIJ44855.1"/>
    </source>
</evidence>
<keyword evidence="4" id="KW-0813">Transport</keyword>
<gene>
    <name evidence="12" type="ORF">O987_03430</name>
</gene>
<dbReference type="RefSeq" id="WP_051962110.1">
    <property type="nucleotide sequence ID" value="NZ_CP006704.1"/>
</dbReference>
<evidence type="ECO:0000256" key="8">
    <source>
        <dbReference type="ARBA" id="ARBA00022927"/>
    </source>
</evidence>
<evidence type="ECO:0000256" key="10">
    <source>
        <dbReference type="ARBA" id="ARBA00030772"/>
    </source>
</evidence>
<dbReference type="GO" id="GO:0015628">
    <property type="term" value="P:protein secretion by the type II secretion system"/>
    <property type="evidence" value="ECO:0007669"/>
    <property type="project" value="InterPro"/>
</dbReference>
<evidence type="ECO:0000313" key="13">
    <source>
        <dbReference type="Proteomes" id="UP000028782"/>
    </source>
</evidence>
<dbReference type="HOGENOM" id="CLU_080660_0_0_4"/>
<keyword evidence="7" id="KW-0812">Transmembrane</keyword>
<dbReference type="InterPro" id="IPR022792">
    <property type="entry name" value="T2SS_protein-GspN"/>
</dbReference>
<evidence type="ECO:0000256" key="3">
    <source>
        <dbReference type="ARBA" id="ARBA00021563"/>
    </source>
</evidence>
<feature type="compositionally biased region" description="Basic and acidic residues" evidence="11">
    <location>
        <begin position="15"/>
        <end position="24"/>
    </location>
</feature>
<organism evidence="12 13">
    <name type="scientific">Comamonas testosteroni TK102</name>
    <dbReference type="NCBI Taxonomy" id="1392005"/>
    <lineage>
        <taxon>Bacteria</taxon>
        <taxon>Pseudomonadati</taxon>
        <taxon>Pseudomonadota</taxon>
        <taxon>Betaproteobacteria</taxon>
        <taxon>Burkholderiales</taxon>
        <taxon>Comamonadaceae</taxon>
        <taxon>Comamonas</taxon>
    </lineage>
</organism>
<evidence type="ECO:0000256" key="2">
    <source>
        <dbReference type="ARBA" id="ARBA00007208"/>
    </source>
</evidence>
<evidence type="ECO:0000256" key="7">
    <source>
        <dbReference type="ARBA" id="ARBA00022692"/>
    </source>
</evidence>
<dbReference type="Proteomes" id="UP000028782">
    <property type="component" value="Chromosome"/>
</dbReference>
<dbReference type="AlphaFoldDB" id="A0A076PME4"/>
<dbReference type="KEGG" id="ctes:O987_03430"/>
<evidence type="ECO:0000256" key="9">
    <source>
        <dbReference type="ARBA" id="ARBA00023136"/>
    </source>
</evidence>
<evidence type="ECO:0000256" key="1">
    <source>
        <dbReference type="ARBA" id="ARBA00004533"/>
    </source>
</evidence>
<keyword evidence="6" id="KW-0997">Cell inner membrane</keyword>
<evidence type="ECO:0000256" key="5">
    <source>
        <dbReference type="ARBA" id="ARBA00022475"/>
    </source>
</evidence>
<comment type="subcellular location">
    <subcellularLocation>
        <location evidence="1">Cell inner membrane</location>
    </subcellularLocation>
</comment>
<name>A0A076PME4_COMTE</name>
<reference evidence="12 13" key="1">
    <citation type="journal article" date="2014" name="Genome Announc.">
        <title>Complete Genome Sequence of Polychlorinated Biphenyl Degrader Comamonas testosteroni TK102 (NBRC 109938).</title>
        <authorList>
            <person name="Fukuda K."/>
            <person name="Hosoyama A."/>
            <person name="Tsuchikane K."/>
            <person name="Ohji S."/>
            <person name="Yamazoe A."/>
            <person name="Fujita N."/>
            <person name="Shintani M."/>
            <person name="Kimbara K."/>
        </authorList>
    </citation>
    <scope>NUCLEOTIDE SEQUENCE [LARGE SCALE GENOMIC DNA]</scope>
    <source>
        <strain evidence="12">TK102</strain>
    </source>
</reference>
<comment type="similarity">
    <text evidence="2">Belongs to the GSP N family.</text>
</comment>
<dbReference type="GO" id="GO:0005886">
    <property type="term" value="C:plasma membrane"/>
    <property type="evidence" value="ECO:0007669"/>
    <property type="project" value="UniProtKB-SubCell"/>
</dbReference>
<keyword evidence="5" id="KW-1003">Cell membrane</keyword>
<accession>A0A076PME4</accession>
<sequence length="276" mass="29521">MKLSRSRPASQALRRPREAGDPRSPRRWAVGGALLGALLTLLVQAPAAWLAAGVQSVTDNQVLLQEPRGTLWRGSARLVLTGGKDSQDQSSLPTRLNWTLRPSLSGASISLQSDCCTSTPMLAQLQPGWNAMTVRFKDSVLQLPADMLAGLGTPWNTVALQGQLRLSTVGLTLQYRAGRATSQGLTRLEALAVSSRLSSLRPLGSYRLDIQGGDNAQLNLTTLGGDLQLSGQGHWVGSRLHFRGEASASPEREAALSNLLNILGRRQGARSIITFG</sequence>
<evidence type="ECO:0000256" key="6">
    <source>
        <dbReference type="ARBA" id="ARBA00022519"/>
    </source>
</evidence>
<protein>
    <recommendedName>
        <fullName evidence="3">Type II secretion system protein N</fullName>
    </recommendedName>
    <alternativeName>
        <fullName evidence="10">General secretion pathway protein N</fullName>
    </alternativeName>
</protein>
<keyword evidence="9" id="KW-0472">Membrane</keyword>
<evidence type="ECO:0000256" key="11">
    <source>
        <dbReference type="SAM" id="MobiDB-lite"/>
    </source>
</evidence>
<dbReference type="Pfam" id="PF01203">
    <property type="entry name" value="T2SSN"/>
    <property type="match status" value="1"/>
</dbReference>
<feature type="region of interest" description="Disordered" evidence="11">
    <location>
        <begin position="1"/>
        <end position="25"/>
    </location>
</feature>
<evidence type="ECO:0000256" key="4">
    <source>
        <dbReference type="ARBA" id="ARBA00022448"/>
    </source>
</evidence>
<keyword evidence="8" id="KW-0653">Protein transport</keyword>
<dbReference type="EMBL" id="CP006704">
    <property type="protein sequence ID" value="AIJ44855.1"/>
    <property type="molecule type" value="Genomic_DNA"/>
</dbReference>
<dbReference type="GO" id="GO:0015627">
    <property type="term" value="C:type II protein secretion system complex"/>
    <property type="evidence" value="ECO:0007669"/>
    <property type="project" value="InterPro"/>
</dbReference>